<keyword evidence="2" id="KW-1185">Reference proteome</keyword>
<dbReference type="EMBL" id="CM042014">
    <property type="protein sequence ID" value="KAI3721554.1"/>
    <property type="molecule type" value="Genomic_DNA"/>
</dbReference>
<accession>A0ACB9BHX8</accession>
<sequence length="99" mass="11082">MTNTREKQVTVVKSQFERWKLTGVIALSNSDIKVVPQEVWNCGSSVTFLDLNCNLIQDIPESISGLSSLQKDSLMEISFHIPNDNTQFVGDENRPSAQI</sequence>
<reference evidence="2" key="1">
    <citation type="journal article" date="2022" name="Mol. Ecol. Resour.">
        <title>The genomes of chicory, endive, great burdock and yacon provide insights into Asteraceae palaeo-polyploidization history and plant inulin production.</title>
        <authorList>
            <person name="Fan W."/>
            <person name="Wang S."/>
            <person name="Wang H."/>
            <person name="Wang A."/>
            <person name="Jiang F."/>
            <person name="Liu H."/>
            <person name="Zhao H."/>
            <person name="Xu D."/>
            <person name="Zhang Y."/>
        </authorList>
    </citation>
    <scope>NUCLEOTIDE SEQUENCE [LARGE SCALE GENOMIC DNA]</scope>
    <source>
        <strain evidence="2">cv. Punajuju</strain>
    </source>
</reference>
<evidence type="ECO:0000313" key="1">
    <source>
        <dbReference type="EMBL" id="KAI3721554.1"/>
    </source>
</evidence>
<comment type="caution">
    <text evidence="1">The sequence shown here is derived from an EMBL/GenBank/DDBJ whole genome shotgun (WGS) entry which is preliminary data.</text>
</comment>
<evidence type="ECO:0000313" key="2">
    <source>
        <dbReference type="Proteomes" id="UP001055811"/>
    </source>
</evidence>
<gene>
    <name evidence="1" type="ORF">L2E82_32570</name>
</gene>
<dbReference type="Proteomes" id="UP001055811">
    <property type="component" value="Linkage Group LG06"/>
</dbReference>
<name>A0ACB9BHX8_CICIN</name>
<organism evidence="1 2">
    <name type="scientific">Cichorium intybus</name>
    <name type="common">Chicory</name>
    <dbReference type="NCBI Taxonomy" id="13427"/>
    <lineage>
        <taxon>Eukaryota</taxon>
        <taxon>Viridiplantae</taxon>
        <taxon>Streptophyta</taxon>
        <taxon>Embryophyta</taxon>
        <taxon>Tracheophyta</taxon>
        <taxon>Spermatophyta</taxon>
        <taxon>Magnoliopsida</taxon>
        <taxon>eudicotyledons</taxon>
        <taxon>Gunneridae</taxon>
        <taxon>Pentapetalae</taxon>
        <taxon>asterids</taxon>
        <taxon>campanulids</taxon>
        <taxon>Asterales</taxon>
        <taxon>Asteraceae</taxon>
        <taxon>Cichorioideae</taxon>
        <taxon>Cichorieae</taxon>
        <taxon>Cichoriinae</taxon>
        <taxon>Cichorium</taxon>
    </lineage>
</organism>
<protein>
    <submittedName>
        <fullName evidence="1">Uncharacterized protein</fullName>
    </submittedName>
</protein>
<reference evidence="1 2" key="2">
    <citation type="journal article" date="2022" name="Mol. Ecol. Resour.">
        <title>The genomes of chicory, endive, great burdock and yacon provide insights into Asteraceae paleo-polyploidization history and plant inulin production.</title>
        <authorList>
            <person name="Fan W."/>
            <person name="Wang S."/>
            <person name="Wang H."/>
            <person name="Wang A."/>
            <person name="Jiang F."/>
            <person name="Liu H."/>
            <person name="Zhao H."/>
            <person name="Xu D."/>
            <person name="Zhang Y."/>
        </authorList>
    </citation>
    <scope>NUCLEOTIDE SEQUENCE [LARGE SCALE GENOMIC DNA]</scope>
    <source>
        <strain evidence="2">cv. Punajuju</strain>
        <tissue evidence="1">Leaves</tissue>
    </source>
</reference>
<proteinExistence type="predicted"/>